<sequence>MDLLNKVWVKVHCLGDRIFCLSDTNCVSFSASKAGMKGNKDECLSVHLPCPNLATAWSLPFWLMPTNRLVEIDKEDESRTTEEKLVKREILDNAKAIGNDSVESKVLSSVGLPRDVLLSITARLSLPVDHMNFRLVCKTFALLVPHSGQWTRAQYPSLMFSNREKSKCSFLDPMYNVNSCFDMPELLGAKICSSKDGWLLMKKGDRSMFFFNPFTKATIRLPDLPKNLGFNGISFTAPPTSSSCIVFGFFNFVSCVRIYFLHLGDNGWNYSECPNNEIALSNNNPVFYNGAFYCFGT</sequence>
<dbReference type="InterPro" id="IPR005174">
    <property type="entry name" value="KIB1-4_b-propeller"/>
</dbReference>
<dbReference type="Pfam" id="PF03478">
    <property type="entry name" value="Beta-prop_KIB1-4"/>
    <property type="match status" value="1"/>
</dbReference>
<dbReference type="EMBL" id="KZ305044">
    <property type="protein sequence ID" value="PIA38935.1"/>
    <property type="molecule type" value="Genomic_DNA"/>
</dbReference>
<proteinExistence type="predicted"/>
<feature type="domain" description="KIB1-4 beta-propeller" evidence="1">
    <location>
        <begin position="180"/>
        <end position="295"/>
    </location>
</feature>
<dbReference type="AlphaFoldDB" id="A0A2G5D603"/>
<dbReference type="PANTHER" id="PTHR33127">
    <property type="entry name" value="TRANSMEMBRANE PROTEIN"/>
    <property type="match status" value="1"/>
</dbReference>
<evidence type="ECO:0000313" key="3">
    <source>
        <dbReference type="Proteomes" id="UP000230069"/>
    </source>
</evidence>
<gene>
    <name evidence="2" type="ORF">AQUCO_02700255v1</name>
</gene>
<name>A0A2G5D603_AQUCA</name>
<organism evidence="2 3">
    <name type="scientific">Aquilegia coerulea</name>
    <name type="common">Rocky mountain columbine</name>
    <dbReference type="NCBI Taxonomy" id="218851"/>
    <lineage>
        <taxon>Eukaryota</taxon>
        <taxon>Viridiplantae</taxon>
        <taxon>Streptophyta</taxon>
        <taxon>Embryophyta</taxon>
        <taxon>Tracheophyta</taxon>
        <taxon>Spermatophyta</taxon>
        <taxon>Magnoliopsida</taxon>
        <taxon>Ranunculales</taxon>
        <taxon>Ranunculaceae</taxon>
        <taxon>Thalictroideae</taxon>
        <taxon>Aquilegia</taxon>
    </lineage>
</organism>
<reference evidence="2 3" key="1">
    <citation type="submission" date="2017-09" db="EMBL/GenBank/DDBJ databases">
        <title>WGS assembly of Aquilegia coerulea Goldsmith.</title>
        <authorList>
            <person name="Hodges S."/>
            <person name="Kramer E."/>
            <person name="Nordborg M."/>
            <person name="Tomkins J."/>
            <person name="Borevitz J."/>
            <person name="Derieg N."/>
            <person name="Yan J."/>
            <person name="Mihaltcheva S."/>
            <person name="Hayes R.D."/>
            <person name="Rokhsar D."/>
        </authorList>
    </citation>
    <scope>NUCLEOTIDE SEQUENCE [LARGE SCALE GENOMIC DNA]</scope>
    <source>
        <strain evidence="3">cv. Goldsmith</strain>
    </source>
</reference>
<dbReference type="PANTHER" id="PTHR33127:SF5">
    <property type="entry name" value="TRANSMEMBRANE PROTEIN"/>
    <property type="match status" value="1"/>
</dbReference>
<dbReference type="OrthoDB" id="1863935at2759"/>
<evidence type="ECO:0000259" key="1">
    <source>
        <dbReference type="Pfam" id="PF03478"/>
    </source>
</evidence>
<dbReference type="Proteomes" id="UP000230069">
    <property type="component" value="Unassembled WGS sequence"/>
</dbReference>
<keyword evidence="3" id="KW-1185">Reference proteome</keyword>
<accession>A0A2G5D603</accession>
<evidence type="ECO:0000313" key="2">
    <source>
        <dbReference type="EMBL" id="PIA38935.1"/>
    </source>
</evidence>
<dbReference type="STRING" id="218851.A0A2G5D603"/>
<dbReference type="InParanoid" id="A0A2G5D603"/>
<protein>
    <recommendedName>
        <fullName evidence="1">KIB1-4 beta-propeller domain-containing protein</fullName>
    </recommendedName>
</protein>